<organism evidence="3 4">
    <name type="scientific">Pycnoporus cinnabarinus</name>
    <name type="common">Cinnabar-red polypore</name>
    <name type="synonym">Trametes cinnabarina</name>
    <dbReference type="NCBI Taxonomy" id="5643"/>
    <lineage>
        <taxon>Eukaryota</taxon>
        <taxon>Fungi</taxon>
        <taxon>Dikarya</taxon>
        <taxon>Basidiomycota</taxon>
        <taxon>Agaricomycotina</taxon>
        <taxon>Agaricomycetes</taxon>
        <taxon>Polyporales</taxon>
        <taxon>Polyporaceae</taxon>
        <taxon>Trametes</taxon>
    </lineage>
</organism>
<feature type="transmembrane region" description="Helical" evidence="1">
    <location>
        <begin position="217"/>
        <end position="241"/>
    </location>
</feature>
<accession>A0A060SRH6</accession>
<dbReference type="EMBL" id="CCBP010000237">
    <property type="protein sequence ID" value="CDO75063.1"/>
    <property type="molecule type" value="Genomic_DNA"/>
</dbReference>
<feature type="transmembrane region" description="Helical" evidence="1">
    <location>
        <begin position="28"/>
        <end position="45"/>
    </location>
</feature>
<dbReference type="AlphaFoldDB" id="A0A060SRH6"/>
<reference evidence="3" key="1">
    <citation type="submission" date="2014-01" db="EMBL/GenBank/DDBJ databases">
        <title>The genome of the white-rot fungus Pycnoporus cinnabarinus: a basidiomycete model with a versatile arsenal for lignocellulosic biomass breakdown.</title>
        <authorList>
            <person name="Levasseur A."/>
            <person name="Lomascolo A."/>
            <person name="Ruiz-Duenas F.J."/>
            <person name="Uzan E."/>
            <person name="Piumi F."/>
            <person name="Kues U."/>
            <person name="Ram A.F.J."/>
            <person name="Murat C."/>
            <person name="Haon M."/>
            <person name="Benoit I."/>
            <person name="Arfi Y."/>
            <person name="Chevret D."/>
            <person name="Drula E."/>
            <person name="Kwon M.J."/>
            <person name="Gouret P."/>
            <person name="Lesage-Meessen L."/>
            <person name="Lombard V."/>
            <person name="Mariette J."/>
            <person name="Noirot C."/>
            <person name="Park J."/>
            <person name="Patyshakuliyeva A."/>
            <person name="Wieneger R.A.B."/>
            <person name="Wosten H.A.B."/>
            <person name="Martin F."/>
            <person name="Coutinho P.M."/>
            <person name="de Vries R."/>
            <person name="Martinez A.T."/>
            <person name="Klopp C."/>
            <person name="Pontarotti P."/>
            <person name="Henrissat B."/>
            <person name="Record E."/>
        </authorList>
    </citation>
    <scope>NUCLEOTIDE SEQUENCE [LARGE SCALE GENOMIC DNA]</scope>
    <source>
        <strain evidence="3">BRFM137</strain>
    </source>
</reference>
<feature type="transmembrane region" description="Helical" evidence="1">
    <location>
        <begin position="261"/>
        <end position="283"/>
    </location>
</feature>
<evidence type="ECO:0000256" key="1">
    <source>
        <dbReference type="SAM" id="Phobius"/>
    </source>
</evidence>
<feature type="domain" description="DUF6534" evidence="2">
    <location>
        <begin position="226"/>
        <end position="313"/>
    </location>
</feature>
<keyword evidence="1" id="KW-0472">Membrane</keyword>
<proteinExistence type="predicted"/>
<keyword evidence="1" id="KW-1133">Transmembrane helix</keyword>
<dbReference type="HOGENOM" id="CLU_046025_5_4_1"/>
<comment type="caution">
    <text evidence="3">The sequence shown here is derived from an EMBL/GenBank/DDBJ whole genome shotgun (WGS) entry which is preliminary data.</text>
</comment>
<evidence type="ECO:0000313" key="4">
    <source>
        <dbReference type="Proteomes" id="UP000029665"/>
    </source>
</evidence>
<feature type="transmembrane region" description="Helical" evidence="1">
    <location>
        <begin position="66"/>
        <end position="89"/>
    </location>
</feature>
<feature type="transmembrane region" description="Helical" evidence="1">
    <location>
        <begin position="101"/>
        <end position="124"/>
    </location>
</feature>
<evidence type="ECO:0000259" key="2">
    <source>
        <dbReference type="Pfam" id="PF20152"/>
    </source>
</evidence>
<dbReference type="OMA" id="ILMVYAI"/>
<gene>
    <name evidence="3" type="ORF">BN946_scf184605.g4</name>
</gene>
<dbReference type="OrthoDB" id="2535105at2759"/>
<keyword evidence="4" id="KW-1185">Reference proteome</keyword>
<dbReference type="Pfam" id="PF20152">
    <property type="entry name" value="DUF6534"/>
    <property type="match status" value="1"/>
</dbReference>
<dbReference type="InterPro" id="IPR045339">
    <property type="entry name" value="DUF6534"/>
</dbReference>
<dbReference type="PANTHER" id="PTHR40465:SF1">
    <property type="entry name" value="DUF6534 DOMAIN-CONTAINING PROTEIN"/>
    <property type="match status" value="1"/>
</dbReference>
<dbReference type="PANTHER" id="PTHR40465">
    <property type="entry name" value="CHROMOSOME 1, WHOLE GENOME SHOTGUN SEQUENCE"/>
    <property type="match status" value="1"/>
</dbReference>
<protein>
    <recommendedName>
        <fullName evidence="2">DUF6534 domain-containing protein</fullName>
    </recommendedName>
</protein>
<dbReference type="Proteomes" id="UP000029665">
    <property type="component" value="Unassembled WGS sequence"/>
</dbReference>
<keyword evidence="1" id="KW-0812">Transmembrane</keyword>
<evidence type="ECO:0000313" key="3">
    <source>
        <dbReference type="EMBL" id="CDO75063.1"/>
    </source>
</evidence>
<sequence>MAALSDAPPSAPPSIAALAALLDLENTFGAYLVCTCLGCMLFGLTTHQTYRYFRLYPSDPWSLKSLVLIVLFLDIMHTILSIHICYFYLVTNYFHPERLAAGVWSIRLIILNTGLVILCSHCFYARRLFFLSNRNLIPVVVIVSRPACDGDRCVLSYFLPSHIALSKYPVILGFSIAAAYESFVQVTFERFIRFSVGLNRPAASPPVPWLIMSMIQYLLWTVLSCAVAVDCVATGTLTYYLRKSRTGFKRTDSMVDILMVYTVNTGLSTSIISMAALICAITMKDNLIYSAMITVGTKMYSNSLLAVLNSRRSLVDKGMEGFETGSFGLRVIEPPEKAMEPRDVRPISFVPTSPRMLRNGRGIDVKVTTETFVDISAQNEALRNSGEDSERK</sequence>
<name>A0A060SRH6_PYCCI</name>